<sequence length="192" mass="21164">MYQPPEASCDWPLENTPLIRPRGLPPPGARGSALESHPRRSTPGRETETGSTRVCPGRYEEPKQGHYDRDMDNVQMIGTKITAIKDYLYNFARTHSPTRLMGSENAYALSKESANLKYSGEMSQGCIIMEDFGLARGTSREYSTSGSGQITRRRGLCNAEVRGRRVYYTSPGPAIPAGNTLALFAFSQVSAH</sequence>
<keyword evidence="3" id="KW-1185">Reference proteome</keyword>
<dbReference type="Proteomes" id="UP000826195">
    <property type="component" value="Unassembled WGS sequence"/>
</dbReference>
<gene>
    <name evidence="2" type="ORF">KQX54_003593</name>
</gene>
<evidence type="ECO:0000256" key="1">
    <source>
        <dbReference type="SAM" id="MobiDB-lite"/>
    </source>
</evidence>
<feature type="region of interest" description="Disordered" evidence="1">
    <location>
        <begin position="1"/>
        <end position="66"/>
    </location>
</feature>
<evidence type="ECO:0000313" key="2">
    <source>
        <dbReference type="EMBL" id="KAH0553694.1"/>
    </source>
</evidence>
<protein>
    <submittedName>
        <fullName evidence="2">Uncharacterized protein</fullName>
    </submittedName>
</protein>
<reference evidence="2 3" key="1">
    <citation type="journal article" date="2021" name="J. Hered.">
        <title>A chromosome-level genome assembly of the parasitoid wasp, Cotesia glomerata (Hymenoptera: Braconidae).</title>
        <authorList>
            <person name="Pinto B.J."/>
            <person name="Weis J.J."/>
            <person name="Gamble T."/>
            <person name="Ode P.J."/>
            <person name="Paul R."/>
            <person name="Zaspel J.M."/>
        </authorList>
    </citation>
    <scope>NUCLEOTIDE SEQUENCE [LARGE SCALE GENOMIC DNA]</scope>
    <source>
        <strain evidence="2">CgM1</strain>
    </source>
</reference>
<organism evidence="2 3">
    <name type="scientific">Cotesia glomerata</name>
    <name type="common">Lepidopteran parasitic wasp</name>
    <name type="synonym">Apanteles glomeratus</name>
    <dbReference type="NCBI Taxonomy" id="32391"/>
    <lineage>
        <taxon>Eukaryota</taxon>
        <taxon>Metazoa</taxon>
        <taxon>Ecdysozoa</taxon>
        <taxon>Arthropoda</taxon>
        <taxon>Hexapoda</taxon>
        <taxon>Insecta</taxon>
        <taxon>Pterygota</taxon>
        <taxon>Neoptera</taxon>
        <taxon>Endopterygota</taxon>
        <taxon>Hymenoptera</taxon>
        <taxon>Apocrita</taxon>
        <taxon>Ichneumonoidea</taxon>
        <taxon>Braconidae</taxon>
        <taxon>Microgastrinae</taxon>
        <taxon>Cotesia</taxon>
    </lineage>
</organism>
<proteinExistence type="predicted"/>
<comment type="caution">
    <text evidence="2">The sequence shown here is derived from an EMBL/GenBank/DDBJ whole genome shotgun (WGS) entry which is preliminary data.</text>
</comment>
<dbReference type="AlphaFoldDB" id="A0AAV7IIP4"/>
<evidence type="ECO:0000313" key="3">
    <source>
        <dbReference type="Proteomes" id="UP000826195"/>
    </source>
</evidence>
<accession>A0AAV7IIP4</accession>
<dbReference type="EMBL" id="JAHXZJ010001119">
    <property type="protein sequence ID" value="KAH0553694.1"/>
    <property type="molecule type" value="Genomic_DNA"/>
</dbReference>
<name>A0AAV7IIP4_COTGL</name>